<dbReference type="Proteomes" id="UP000323000">
    <property type="component" value="Chromosome 3"/>
</dbReference>
<sequence>MTTEHNNLNRENTYMESAFISHHLEDLEGKVNQLLVALSTTQKTNMHNKLNRENTSISHHVEDLADKINQLLVPLSTTQMITNHSILNRENTDMVRASISHHVEDLEGKINQLLVPLSTTQMITNRFILDREITDTEVSRHVEDLEGKIKQLLKSLSRTQGIIKVYKLDLEKAAEDLEDDLKIRTEERMKNSNVDIGRYKPLIKAILENNVKDQKDFIDKDPGAVKAEIDEFGNTVFHLIVQQSFKLEAVKLLKVLVSKVWKDSPKTLEILNVNKMTALDIAASAGNIEAVKVFVEKHKSLLSVYKKKELDLLPVHHAAFWGRKETVRYLLQWTDWTEEFEAGASLLTLLIKSNLHGMALGMLKRYPKLADRNENSDCWNDIIQMLSKNYLAFASGTRLGFWENLIYPYIPLKDDQDRVAWLNGDSADDDVEKQNSKCSTNCSEEFPILPQIASTMDTLKKRLWNALHLVNWTYKEASERLKEPVLTAARLGIHELVNEVLMAYPNSVLFYNKEGRNIFLLAVMHRKEKVFSLIHDQVASIRDYNNYVIEKEGRNILHLAGELVPLSHVPGAALQMQRELQWFEVLHLGSENGIRKFSQSFLQEQRNQSDKTPREVFTEKHKNLMEDGEKWMRDTATSCSVVAALIITIVFAAAFTVPGGINSEGIPNYLNETYFRIFAISLAISLFASTTSVQMFLGMLTSRYAEEDFLEALPRKLVIGLITLFMSSSSMMVAFGAAFCIAISHPWKWVIILICLLGCLPVTLFAWTQFPLLVDILKYTYGPNILKPTSSKRYR</sequence>
<protein>
    <recommendedName>
        <fullName evidence="2">PGG domain-containing protein</fullName>
    </recommendedName>
</protein>
<accession>A0A5C7IBM8</accession>
<evidence type="ECO:0000256" key="1">
    <source>
        <dbReference type="SAM" id="Phobius"/>
    </source>
</evidence>
<gene>
    <name evidence="3" type="ORF">EZV62_007091</name>
</gene>
<dbReference type="EMBL" id="VAHF01000003">
    <property type="protein sequence ID" value="TXG65816.1"/>
    <property type="molecule type" value="Genomic_DNA"/>
</dbReference>
<dbReference type="SMART" id="SM00248">
    <property type="entry name" value="ANK"/>
    <property type="match status" value="3"/>
</dbReference>
<keyword evidence="4" id="KW-1185">Reference proteome</keyword>
<keyword evidence="1" id="KW-1133">Transmembrane helix</keyword>
<dbReference type="AlphaFoldDB" id="A0A5C7IBM8"/>
<dbReference type="PANTHER" id="PTHR24177:SF365">
    <property type="entry name" value="ANKYRIN REPEAT-CONTAINING PROTEIN NPR4-LIKE ISOFORM X1"/>
    <property type="match status" value="1"/>
</dbReference>
<feature type="domain" description="PGG" evidence="2">
    <location>
        <begin position="629"/>
        <end position="741"/>
    </location>
</feature>
<evidence type="ECO:0000313" key="4">
    <source>
        <dbReference type="Proteomes" id="UP000323000"/>
    </source>
</evidence>
<dbReference type="Pfam" id="PF12796">
    <property type="entry name" value="Ank_2"/>
    <property type="match status" value="1"/>
</dbReference>
<proteinExistence type="predicted"/>
<dbReference type="GO" id="GO:0016020">
    <property type="term" value="C:membrane"/>
    <property type="evidence" value="ECO:0007669"/>
    <property type="project" value="TreeGrafter"/>
</dbReference>
<name>A0A5C7IBM8_9ROSI</name>
<dbReference type="OrthoDB" id="1652385at2759"/>
<dbReference type="Pfam" id="PF13962">
    <property type="entry name" value="PGG"/>
    <property type="match status" value="1"/>
</dbReference>
<dbReference type="InterPro" id="IPR002110">
    <property type="entry name" value="Ankyrin_rpt"/>
</dbReference>
<dbReference type="SUPFAM" id="SSF48403">
    <property type="entry name" value="Ankyrin repeat"/>
    <property type="match status" value="1"/>
</dbReference>
<comment type="caution">
    <text evidence="3">The sequence shown here is derived from an EMBL/GenBank/DDBJ whole genome shotgun (WGS) entry which is preliminary data.</text>
</comment>
<evidence type="ECO:0000259" key="2">
    <source>
        <dbReference type="Pfam" id="PF13962"/>
    </source>
</evidence>
<dbReference type="InterPro" id="IPR026961">
    <property type="entry name" value="PGG_dom"/>
</dbReference>
<keyword evidence="1" id="KW-0812">Transmembrane</keyword>
<dbReference type="Gene3D" id="1.25.40.20">
    <property type="entry name" value="Ankyrin repeat-containing domain"/>
    <property type="match status" value="1"/>
</dbReference>
<evidence type="ECO:0000313" key="3">
    <source>
        <dbReference type="EMBL" id="TXG65816.1"/>
    </source>
</evidence>
<keyword evidence="1" id="KW-0472">Membrane</keyword>
<feature type="transmembrane region" description="Helical" evidence="1">
    <location>
        <begin position="673"/>
        <end position="697"/>
    </location>
</feature>
<organism evidence="3 4">
    <name type="scientific">Acer yangbiense</name>
    <dbReference type="NCBI Taxonomy" id="1000413"/>
    <lineage>
        <taxon>Eukaryota</taxon>
        <taxon>Viridiplantae</taxon>
        <taxon>Streptophyta</taxon>
        <taxon>Embryophyta</taxon>
        <taxon>Tracheophyta</taxon>
        <taxon>Spermatophyta</taxon>
        <taxon>Magnoliopsida</taxon>
        <taxon>eudicotyledons</taxon>
        <taxon>Gunneridae</taxon>
        <taxon>Pentapetalae</taxon>
        <taxon>rosids</taxon>
        <taxon>malvids</taxon>
        <taxon>Sapindales</taxon>
        <taxon>Sapindaceae</taxon>
        <taxon>Hippocastanoideae</taxon>
        <taxon>Acereae</taxon>
        <taxon>Acer</taxon>
    </lineage>
</organism>
<dbReference type="InterPro" id="IPR036770">
    <property type="entry name" value="Ankyrin_rpt-contain_sf"/>
</dbReference>
<dbReference type="PANTHER" id="PTHR24177">
    <property type="entry name" value="CASKIN"/>
    <property type="match status" value="1"/>
</dbReference>
<feature type="transmembrane region" description="Helical" evidence="1">
    <location>
        <begin position="749"/>
        <end position="770"/>
    </location>
</feature>
<feature type="transmembrane region" description="Helical" evidence="1">
    <location>
        <begin position="717"/>
        <end position="742"/>
    </location>
</feature>
<reference evidence="4" key="1">
    <citation type="journal article" date="2019" name="Gigascience">
        <title>De novo genome assembly of the endangered Acer yangbiense, a plant species with extremely small populations endemic to Yunnan Province, China.</title>
        <authorList>
            <person name="Yang J."/>
            <person name="Wariss H.M."/>
            <person name="Tao L."/>
            <person name="Zhang R."/>
            <person name="Yun Q."/>
            <person name="Hollingsworth P."/>
            <person name="Dao Z."/>
            <person name="Luo G."/>
            <person name="Guo H."/>
            <person name="Ma Y."/>
            <person name="Sun W."/>
        </authorList>
    </citation>
    <scope>NUCLEOTIDE SEQUENCE [LARGE SCALE GENOMIC DNA]</scope>
    <source>
        <strain evidence="4">cv. Malutang</strain>
    </source>
</reference>
<feature type="transmembrane region" description="Helical" evidence="1">
    <location>
        <begin position="641"/>
        <end position="661"/>
    </location>
</feature>